<dbReference type="PROSITE" id="PS50011">
    <property type="entry name" value="PROTEIN_KINASE_DOM"/>
    <property type="match status" value="1"/>
</dbReference>
<keyword evidence="2 14" id="KW-0723">Serine/threonine-protein kinase</keyword>
<keyword evidence="6" id="KW-0418">Kinase</keyword>
<dbReference type="PANTHER" id="PTHR11042:SF183">
    <property type="entry name" value="MEMBRANE-ASSOCIATED TYROSINE- AND THREONINE-SPECIFIC CDC2-INHIBITORY KINASE"/>
    <property type="match status" value="1"/>
</dbReference>
<dbReference type="InterPro" id="IPR008271">
    <property type="entry name" value="Ser/Thr_kinase_AS"/>
</dbReference>
<dbReference type="Gene3D" id="3.30.200.20">
    <property type="entry name" value="Phosphorylase Kinase, domain 1"/>
    <property type="match status" value="1"/>
</dbReference>
<evidence type="ECO:0000256" key="14">
    <source>
        <dbReference type="RuleBase" id="RU000304"/>
    </source>
</evidence>
<dbReference type="RefSeq" id="XP_003099227.2">
    <property type="nucleotide sequence ID" value="XM_003099179.2"/>
</dbReference>
<evidence type="ECO:0000256" key="4">
    <source>
        <dbReference type="ARBA" id="ARBA00022723"/>
    </source>
</evidence>
<evidence type="ECO:0000256" key="6">
    <source>
        <dbReference type="ARBA" id="ARBA00022777"/>
    </source>
</evidence>
<accession>A0A6A5HKT7</accession>
<evidence type="ECO:0000256" key="11">
    <source>
        <dbReference type="ARBA" id="ARBA00047899"/>
    </source>
</evidence>
<dbReference type="GO" id="GO:0005737">
    <property type="term" value="C:cytoplasm"/>
    <property type="evidence" value="ECO:0007669"/>
    <property type="project" value="TreeGrafter"/>
</dbReference>
<dbReference type="CTD" id="9804535"/>
<dbReference type="KEGG" id="crq:GCK72_000310"/>
<dbReference type="PANTHER" id="PTHR11042">
    <property type="entry name" value="EUKARYOTIC TRANSLATION INITIATION FACTOR 2-ALPHA KINASE EIF2-ALPHA KINASE -RELATED"/>
    <property type="match status" value="1"/>
</dbReference>
<dbReference type="EMBL" id="WUAV01000001">
    <property type="protein sequence ID" value="KAF1768498.1"/>
    <property type="molecule type" value="Genomic_DNA"/>
</dbReference>
<protein>
    <recommendedName>
        <fullName evidence="1">non-specific serine/threonine protein kinase</fullName>
        <ecNumber evidence="1">2.7.11.1</ecNumber>
    </recommendedName>
</protein>
<keyword evidence="4" id="KW-0479">Metal-binding</keyword>
<organism evidence="17 18">
    <name type="scientific">Caenorhabditis remanei</name>
    <name type="common">Caenorhabditis vulgaris</name>
    <dbReference type="NCBI Taxonomy" id="31234"/>
    <lineage>
        <taxon>Eukaryota</taxon>
        <taxon>Metazoa</taxon>
        <taxon>Ecdysozoa</taxon>
        <taxon>Nematoda</taxon>
        <taxon>Chromadorea</taxon>
        <taxon>Rhabditida</taxon>
        <taxon>Rhabditina</taxon>
        <taxon>Rhabditomorpha</taxon>
        <taxon>Rhabditoidea</taxon>
        <taxon>Rhabditidae</taxon>
        <taxon>Peloderinae</taxon>
        <taxon>Caenorhabditis</taxon>
    </lineage>
</organism>
<dbReference type="InterPro" id="IPR017441">
    <property type="entry name" value="Protein_kinase_ATP_BS"/>
</dbReference>
<evidence type="ECO:0000256" key="3">
    <source>
        <dbReference type="ARBA" id="ARBA00022679"/>
    </source>
</evidence>
<evidence type="ECO:0000256" key="10">
    <source>
        <dbReference type="ARBA" id="ARBA00037982"/>
    </source>
</evidence>
<dbReference type="Pfam" id="PF00069">
    <property type="entry name" value="Pkinase"/>
    <property type="match status" value="1"/>
</dbReference>
<dbReference type="GO" id="GO:0005634">
    <property type="term" value="C:nucleus"/>
    <property type="evidence" value="ECO:0007669"/>
    <property type="project" value="TreeGrafter"/>
</dbReference>
<comment type="catalytic activity">
    <reaction evidence="11">
        <text>L-threonyl-[protein] + ATP = O-phospho-L-threonyl-[protein] + ADP + H(+)</text>
        <dbReference type="Rhea" id="RHEA:46608"/>
        <dbReference type="Rhea" id="RHEA-COMP:11060"/>
        <dbReference type="Rhea" id="RHEA-COMP:11605"/>
        <dbReference type="ChEBI" id="CHEBI:15378"/>
        <dbReference type="ChEBI" id="CHEBI:30013"/>
        <dbReference type="ChEBI" id="CHEBI:30616"/>
        <dbReference type="ChEBI" id="CHEBI:61977"/>
        <dbReference type="ChEBI" id="CHEBI:456216"/>
        <dbReference type="EC" id="2.7.11.1"/>
    </reaction>
</comment>
<feature type="domain" description="Protein kinase" evidence="16">
    <location>
        <begin position="133"/>
        <end position="374"/>
    </location>
</feature>
<evidence type="ECO:0000256" key="7">
    <source>
        <dbReference type="ARBA" id="ARBA00022840"/>
    </source>
</evidence>
<evidence type="ECO:0000256" key="1">
    <source>
        <dbReference type="ARBA" id="ARBA00012513"/>
    </source>
</evidence>
<dbReference type="InterPro" id="IPR000719">
    <property type="entry name" value="Prot_kinase_dom"/>
</dbReference>
<keyword evidence="7 13" id="KW-0067">ATP-binding</keyword>
<dbReference type="PROSITE" id="PS00108">
    <property type="entry name" value="PROTEIN_KINASE_ST"/>
    <property type="match status" value="1"/>
</dbReference>
<dbReference type="GO" id="GO:0004674">
    <property type="term" value="F:protein serine/threonine kinase activity"/>
    <property type="evidence" value="ECO:0007669"/>
    <property type="project" value="UniProtKB-KW"/>
</dbReference>
<comment type="similarity">
    <text evidence="10">Belongs to the protein kinase superfamily. Ser/Thr protein kinase family. GCN2 subfamily.</text>
</comment>
<reference evidence="17 18" key="1">
    <citation type="submission" date="2019-12" db="EMBL/GenBank/DDBJ databases">
        <title>Chromosome-level assembly of the Caenorhabditis remanei genome.</title>
        <authorList>
            <person name="Teterina A.A."/>
            <person name="Willis J.H."/>
            <person name="Phillips P.C."/>
        </authorList>
    </citation>
    <scope>NUCLEOTIDE SEQUENCE [LARGE SCALE GENOMIC DNA]</scope>
    <source>
        <strain evidence="17 18">PX506</strain>
        <tissue evidence="17">Whole organism</tissue>
    </source>
</reference>
<dbReference type="GO" id="GO:0005524">
    <property type="term" value="F:ATP binding"/>
    <property type="evidence" value="ECO:0007669"/>
    <property type="project" value="UniProtKB-UniRule"/>
</dbReference>
<dbReference type="InterPro" id="IPR011009">
    <property type="entry name" value="Kinase-like_dom_sf"/>
</dbReference>
<name>A0A6A5HKT7_CAERE</name>
<evidence type="ECO:0000256" key="5">
    <source>
        <dbReference type="ARBA" id="ARBA00022741"/>
    </source>
</evidence>
<dbReference type="GeneID" id="9804535"/>
<comment type="caution">
    <text evidence="17">The sequence shown here is derived from an EMBL/GenBank/DDBJ whole genome shotgun (WGS) entry which is preliminary data.</text>
</comment>
<evidence type="ECO:0000256" key="12">
    <source>
        <dbReference type="ARBA" id="ARBA00048679"/>
    </source>
</evidence>
<dbReference type="PROSITE" id="PS00107">
    <property type="entry name" value="PROTEIN_KINASE_ATP"/>
    <property type="match status" value="1"/>
</dbReference>
<keyword evidence="8" id="KW-0460">Magnesium</keyword>
<dbReference type="GO" id="GO:0110031">
    <property type="term" value="P:negative regulation of G2/MI transition of meiotic cell cycle"/>
    <property type="evidence" value="ECO:0007669"/>
    <property type="project" value="TreeGrafter"/>
</dbReference>
<evidence type="ECO:0000256" key="2">
    <source>
        <dbReference type="ARBA" id="ARBA00022527"/>
    </source>
</evidence>
<feature type="region of interest" description="Disordered" evidence="15">
    <location>
        <begin position="35"/>
        <end position="104"/>
    </location>
</feature>
<dbReference type="AlphaFoldDB" id="A0A6A5HKT7"/>
<evidence type="ECO:0000256" key="13">
    <source>
        <dbReference type="PROSITE-ProRule" id="PRU10141"/>
    </source>
</evidence>
<dbReference type="EC" id="2.7.11.1" evidence="1"/>
<feature type="binding site" evidence="13">
    <location>
        <position position="164"/>
    </location>
    <ligand>
        <name>ATP</name>
        <dbReference type="ChEBI" id="CHEBI:30616"/>
    </ligand>
</feature>
<keyword evidence="5 13" id="KW-0547">Nucleotide-binding</keyword>
<evidence type="ECO:0000259" key="16">
    <source>
        <dbReference type="PROSITE" id="PS50011"/>
    </source>
</evidence>
<evidence type="ECO:0000313" key="17">
    <source>
        <dbReference type="EMBL" id="KAF1768498.1"/>
    </source>
</evidence>
<dbReference type="SMART" id="SM00220">
    <property type="entry name" value="S_TKc"/>
    <property type="match status" value="1"/>
</dbReference>
<dbReference type="InterPro" id="IPR050339">
    <property type="entry name" value="CC_SR_Kinase"/>
</dbReference>
<proteinExistence type="inferred from homology"/>
<feature type="compositionally biased region" description="Basic and acidic residues" evidence="15">
    <location>
        <begin position="35"/>
        <end position="60"/>
    </location>
</feature>
<evidence type="ECO:0000256" key="9">
    <source>
        <dbReference type="ARBA" id="ARBA00023306"/>
    </source>
</evidence>
<dbReference type="SUPFAM" id="SSF56112">
    <property type="entry name" value="Protein kinase-like (PK-like)"/>
    <property type="match status" value="1"/>
</dbReference>
<keyword evidence="9" id="KW-0131">Cell cycle</keyword>
<dbReference type="Proteomes" id="UP000483820">
    <property type="component" value="Chromosome I"/>
</dbReference>
<sequence length="449" mass="51430">MSSPSTPTKQKIWIFCGIRDCHVLERAIRGIQDSNEVKITEEVESSRLETKAEVMERLGGESRAPPPAPMKKKSTSRLSLREREEQKRTSSEKKKKEEEPQGALVYEMGGQLSPLTDPHYEAKDPRSAMEQLFTDVEPIGKGNFGEVYRGKYKGDKGKWYAIKKSLTTDSGKAVKEVKGFQQIPPNKYILEYVSGWLDRGLVYIQTELCDMSLLAYCRNGLEEDEIWKILVQIVLGLRHLHTSGFCHNDLKPDNILVKDTVIKIADFGLVSRVNEEWCAGDEGDSRYLAPEVFSQKVFTTAGDVFAAGMSLLEITTGLHMPPQGDVRNILIGGRTPSRFFHGRSRDLREIIESMIRKNPEARPSAWELLEHPIVKKKVEISGDHPVTPATSREFKNYRQRCKKSRMARTPPQFQYETPRRVRKVRQEEEKENVDSKVCRLEMNWDFLRL</sequence>
<evidence type="ECO:0000313" key="18">
    <source>
        <dbReference type="Proteomes" id="UP000483820"/>
    </source>
</evidence>
<gene>
    <name evidence="17" type="ORF">GCK72_000310</name>
</gene>
<dbReference type="GO" id="GO:0051321">
    <property type="term" value="P:meiotic cell cycle"/>
    <property type="evidence" value="ECO:0007669"/>
    <property type="project" value="TreeGrafter"/>
</dbReference>
<keyword evidence="3" id="KW-0808">Transferase</keyword>
<dbReference type="GO" id="GO:0046872">
    <property type="term" value="F:metal ion binding"/>
    <property type="evidence" value="ECO:0007669"/>
    <property type="project" value="UniProtKB-KW"/>
</dbReference>
<evidence type="ECO:0000256" key="15">
    <source>
        <dbReference type="SAM" id="MobiDB-lite"/>
    </source>
</evidence>
<evidence type="ECO:0000256" key="8">
    <source>
        <dbReference type="ARBA" id="ARBA00022842"/>
    </source>
</evidence>
<feature type="compositionally biased region" description="Basic and acidic residues" evidence="15">
    <location>
        <begin position="79"/>
        <end position="99"/>
    </location>
</feature>
<comment type="catalytic activity">
    <reaction evidence="12">
        <text>L-seryl-[protein] + ATP = O-phospho-L-seryl-[protein] + ADP + H(+)</text>
        <dbReference type="Rhea" id="RHEA:17989"/>
        <dbReference type="Rhea" id="RHEA-COMP:9863"/>
        <dbReference type="Rhea" id="RHEA-COMP:11604"/>
        <dbReference type="ChEBI" id="CHEBI:15378"/>
        <dbReference type="ChEBI" id="CHEBI:29999"/>
        <dbReference type="ChEBI" id="CHEBI:30616"/>
        <dbReference type="ChEBI" id="CHEBI:83421"/>
        <dbReference type="ChEBI" id="CHEBI:456216"/>
        <dbReference type="EC" id="2.7.11.1"/>
    </reaction>
</comment>
<dbReference type="Gene3D" id="1.10.510.10">
    <property type="entry name" value="Transferase(Phosphotransferase) domain 1"/>
    <property type="match status" value="1"/>
</dbReference>